<dbReference type="GO" id="GO:0046914">
    <property type="term" value="F:transition metal ion binding"/>
    <property type="evidence" value="ECO:0007669"/>
    <property type="project" value="InterPro"/>
</dbReference>
<keyword evidence="1" id="KW-0805">Transcription regulation</keyword>
<evidence type="ECO:0000313" key="6">
    <source>
        <dbReference type="Proteomes" id="UP000295678"/>
    </source>
</evidence>
<dbReference type="AlphaFoldDB" id="A0A4R3M7C0"/>
<feature type="domain" description="HTH marR-type" evidence="4">
    <location>
        <begin position="6"/>
        <end position="138"/>
    </location>
</feature>
<dbReference type="PANTHER" id="PTHR42756">
    <property type="entry name" value="TRANSCRIPTIONAL REGULATOR, MARR"/>
    <property type="match status" value="1"/>
</dbReference>
<reference evidence="5 6" key="1">
    <citation type="submission" date="2019-03" db="EMBL/GenBank/DDBJ databases">
        <title>Genomic Encyclopedia of Type Strains, Phase IV (KMG-IV): sequencing the most valuable type-strain genomes for metagenomic binning, comparative biology and taxonomic classification.</title>
        <authorList>
            <person name="Goeker M."/>
        </authorList>
    </citation>
    <scope>NUCLEOTIDE SEQUENCE [LARGE SCALE GENOMIC DNA]</scope>
    <source>
        <strain evidence="5 6">DSM 19345</strain>
    </source>
</reference>
<comment type="caution">
    <text evidence="5">The sequence shown here is derived from an EMBL/GenBank/DDBJ whole genome shotgun (WGS) entry which is preliminary data.</text>
</comment>
<dbReference type="PANTHER" id="PTHR42756:SF1">
    <property type="entry name" value="TRANSCRIPTIONAL REPRESSOR OF EMRAB OPERON"/>
    <property type="match status" value="1"/>
</dbReference>
<keyword evidence="2 5" id="KW-0238">DNA-binding</keyword>
<gene>
    <name evidence="5" type="ORF">EDC22_10776</name>
</gene>
<protein>
    <submittedName>
        <fullName evidence="5">DNA-binding MarR family transcriptional regulator</fullName>
    </submittedName>
</protein>
<dbReference type="InterPro" id="IPR036390">
    <property type="entry name" value="WH_DNA-bd_sf"/>
</dbReference>
<accession>A0A4R3M7C0</accession>
<evidence type="ECO:0000313" key="5">
    <source>
        <dbReference type="EMBL" id="TCT09230.1"/>
    </source>
</evidence>
<dbReference type="InterPro" id="IPR000835">
    <property type="entry name" value="HTH_MarR-typ"/>
</dbReference>
<dbReference type="Gene3D" id="1.10.10.10">
    <property type="entry name" value="Winged helix-like DNA-binding domain superfamily/Winged helix DNA-binding domain"/>
    <property type="match status" value="1"/>
</dbReference>
<evidence type="ECO:0000256" key="1">
    <source>
        <dbReference type="ARBA" id="ARBA00023015"/>
    </source>
</evidence>
<dbReference type="EMBL" id="SMAK01000007">
    <property type="protein sequence ID" value="TCT09230.1"/>
    <property type="molecule type" value="Genomic_DNA"/>
</dbReference>
<dbReference type="Pfam" id="PF01047">
    <property type="entry name" value="MarR"/>
    <property type="match status" value="1"/>
</dbReference>
<dbReference type="GO" id="GO:0003677">
    <property type="term" value="F:DNA binding"/>
    <property type="evidence" value="ECO:0007669"/>
    <property type="project" value="UniProtKB-KW"/>
</dbReference>
<keyword evidence="3" id="KW-0804">Transcription</keyword>
<evidence type="ECO:0000256" key="2">
    <source>
        <dbReference type="ARBA" id="ARBA00023125"/>
    </source>
</evidence>
<dbReference type="SUPFAM" id="SSF46785">
    <property type="entry name" value="Winged helix' DNA-binding domain"/>
    <property type="match status" value="1"/>
</dbReference>
<dbReference type="SMART" id="SM00347">
    <property type="entry name" value="HTH_MARR"/>
    <property type="match status" value="1"/>
</dbReference>
<dbReference type="GO" id="GO:0003700">
    <property type="term" value="F:DNA-binding transcription factor activity"/>
    <property type="evidence" value="ECO:0007669"/>
    <property type="project" value="InterPro"/>
</dbReference>
<evidence type="ECO:0000256" key="3">
    <source>
        <dbReference type="ARBA" id="ARBA00023163"/>
    </source>
</evidence>
<proteinExistence type="predicted"/>
<dbReference type="PROSITE" id="PS50995">
    <property type="entry name" value="HTH_MARR_2"/>
    <property type="match status" value="1"/>
</dbReference>
<evidence type="ECO:0000259" key="4">
    <source>
        <dbReference type="PROSITE" id="PS50995"/>
    </source>
</evidence>
<dbReference type="Proteomes" id="UP000295678">
    <property type="component" value="Unassembled WGS sequence"/>
</dbReference>
<dbReference type="RefSeq" id="WP_132806948.1">
    <property type="nucleotide sequence ID" value="NZ_SMAK01000007.1"/>
</dbReference>
<organism evidence="5 6">
    <name type="scientific">Tepidamorphus gemmatus</name>
    <dbReference type="NCBI Taxonomy" id="747076"/>
    <lineage>
        <taxon>Bacteria</taxon>
        <taxon>Pseudomonadati</taxon>
        <taxon>Pseudomonadota</taxon>
        <taxon>Alphaproteobacteria</taxon>
        <taxon>Hyphomicrobiales</taxon>
        <taxon>Tepidamorphaceae</taxon>
        <taxon>Tepidamorphus</taxon>
    </lineage>
</organism>
<sequence>MKKWYEDSVGLHLTRAARLHRARAHSMLGEIGVHPGQENVLLVLLEDDGQAMTKLAAALKVKPPTVTKMVARMAAQGLVRRIASQTDARSANVFLTDEGRARGTELKTRWKRLEDMTVRLIPEKDRRRLTKLLMAIEESLGEGAETDADTVISVAFDEADESAA</sequence>
<dbReference type="SMART" id="SM00529">
    <property type="entry name" value="HTH_DTXR"/>
    <property type="match status" value="1"/>
</dbReference>
<dbReference type="InterPro" id="IPR036388">
    <property type="entry name" value="WH-like_DNA-bd_sf"/>
</dbReference>
<name>A0A4R3M7C0_9HYPH</name>
<dbReference type="InterPro" id="IPR022689">
    <property type="entry name" value="Iron_dep_repressor"/>
</dbReference>
<keyword evidence="6" id="KW-1185">Reference proteome</keyword>
<dbReference type="OrthoDB" id="8448256at2"/>